<dbReference type="Gene3D" id="1.20.970.10">
    <property type="entry name" value="Transferase, Pyrimidine Nucleoside Phosphorylase, Chain C"/>
    <property type="match status" value="1"/>
</dbReference>
<dbReference type="Proteomes" id="UP000093070">
    <property type="component" value="Chromosome"/>
</dbReference>
<feature type="binding site" evidence="4">
    <location>
        <position position="79"/>
    </location>
    <ligand>
        <name>anthranilate</name>
        <dbReference type="ChEBI" id="CHEBI:16567"/>
        <label>1</label>
    </ligand>
</feature>
<evidence type="ECO:0000256" key="2">
    <source>
        <dbReference type="ARBA" id="ARBA00022679"/>
    </source>
</evidence>
<dbReference type="Pfam" id="PF02885">
    <property type="entry name" value="Glycos_trans_3N"/>
    <property type="match status" value="1"/>
</dbReference>
<dbReference type="Pfam" id="PF00591">
    <property type="entry name" value="Glycos_transf_3"/>
    <property type="match status" value="1"/>
</dbReference>
<dbReference type="InterPro" id="IPR000312">
    <property type="entry name" value="Glycosyl_Trfase_fam3"/>
</dbReference>
<dbReference type="InterPro" id="IPR035902">
    <property type="entry name" value="Nuc_phospho_transferase"/>
</dbReference>
<dbReference type="InterPro" id="IPR017459">
    <property type="entry name" value="Glycosyl_Trfase_fam3_N_dom"/>
</dbReference>
<feature type="binding site" evidence="4">
    <location>
        <position position="165"/>
    </location>
    <ligand>
        <name>anthranilate</name>
        <dbReference type="ChEBI" id="CHEBI:16567"/>
        <label>2</label>
    </ligand>
</feature>
<comment type="function">
    <text evidence="4">Catalyzes the transfer of the phosphoribosyl group of 5-phosphorylribose-1-pyrophosphate (PRPP) to anthranilate to yield N-(5'-phosphoribosyl)-anthranilate (PRA).</text>
</comment>
<dbReference type="PANTHER" id="PTHR43285:SF2">
    <property type="entry name" value="ANTHRANILATE PHOSPHORIBOSYLTRANSFERASE"/>
    <property type="match status" value="1"/>
</dbReference>
<comment type="catalytic activity">
    <reaction evidence="4">
        <text>N-(5-phospho-beta-D-ribosyl)anthranilate + diphosphate = 5-phospho-alpha-D-ribose 1-diphosphate + anthranilate</text>
        <dbReference type="Rhea" id="RHEA:11768"/>
        <dbReference type="ChEBI" id="CHEBI:16567"/>
        <dbReference type="ChEBI" id="CHEBI:18277"/>
        <dbReference type="ChEBI" id="CHEBI:33019"/>
        <dbReference type="ChEBI" id="CHEBI:58017"/>
        <dbReference type="EC" id="2.4.2.18"/>
    </reaction>
</comment>
<feature type="binding site" evidence="4">
    <location>
        <position position="224"/>
    </location>
    <ligand>
        <name>Mg(2+)</name>
        <dbReference type="ChEBI" id="CHEBI:18420"/>
        <label>1</label>
    </ligand>
</feature>
<dbReference type="OrthoDB" id="9806430at2"/>
<dbReference type="EMBL" id="CP013259">
    <property type="protein sequence ID" value="ANZ22494.1"/>
    <property type="molecule type" value="Genomic_DNA"/>
</dbReference>
<feature type="binding site" evidence="4">
    <location>
        <position position="224"/>
    </location>
    <ligand>
        <name>Mg(2+)</name>
        <dbReference type="ChEBI" id="CHEBI:18420"/>
        <label>2</label>
    </ligand>
</feature>
<keyword evidence="3 4" id="KW-0822">Tryptophan biosynthesis</keyword>
<feature type="binding site" evidence="4">
    <location>
        <position position="87"/>
    </location>
    <ligand>
        <name>5-phospho-alpha-D-ribose 1-diphosphate</name>
        <dbReference type="ChEBI" id="CHEBI:58017"/>
    </ligand>
</feature>
<feature type="binding site" evidence="4">
    <location>
        <position position="119"/>
    </location>
    <ligand>
        <name>5-phospho-alpha-D-ribose 1-diphosphate</name>
        <dbReference type="ChEBI" id="CHEBI:58017"/>
    </ligand>
</feature>
<dbReference type="InterPro" id="IPR005940">
    <property type="entry name" value="Anthranilate_Pribosyl_Tfrase"/>
</dbReference>
<comment type="cofactor">
    <cofactor evidence="4">
        <name>Mg(2+)</name>
        <dbReference type="ChEBI" id="CHEBI:18420"/>
    </cofactor>
    <text evidence="4">Binds 2 magnesium ions per monomer.</text>
</comment>
<accession>A0A1B2H8F2</accession>
<keyword evidence="4" id="KW-0057">Aromatic amino acid biosynthesis</keyword>
<sequence>MQNILNKIYQSQHLNKEESYRLFKSISSGSITDITLSSILTAMKIRGESKEEIIGAILAFSECVKYFPKPNYVFADIVGTGGDIKNTINISTASAFVASSCGLKIVKHCNQGVSSTSGSADILKRFHINLHASSKEHRKTLDKLNICFLFAPNYHDSFKYSNNVRKILKTRTIFNLLGPFLNPAMPPLAVIGVYKKDLLYSSIEILKSLKYQRAIVLHGDGTDEVTLNNTTHVAELFNGKIFSYELHPKDFGLKIHDKKIFTKTSLEENYYIINQIMKGKGDKLNEELIAANVAILFKIFGYEDLKSNTKLALNKIRSGDVYKHIINVANMLKEDKDERNNT</sequence>
<dbReference type="InterPro" id="IPR036320">
    <property type="entry name" value="Glycosyl_Trfase_fam3_N_dom_sf"/>
</dbReference>
<proteinExistence type="inferred from homology"/>
<feature type="binding site" evidence="4">
    <location>
        <begin position="107"/>
        <end position="115"/>
    </location>
    <ligand>
        <name>5-phospho-alpha-D-ribose 1-diphosphate</name>
        <dbReference type="ChEBI" id="CHEBI:58017"/>
    </ligand>
</feature>
<dbReference type="GO" id="GO:0005829">
    <property type="term" value="C:cytosol"/>
    <property type="evidence" value="ECO:0007669"/>
    <property type="project" value="TreeGrafter"/>
</dbReference>
<dbReference type="PATRIC" id="fig|118101.4.peg.275"/>
<feature type="binding site" evidence="4">
    <location>
        <position position="110"/>
    </location>
    <ligand>
        <name>anthranilate</name>
        <dbReference type="ChEBI" id="CHEBI:16567"/>
        <label>1</label>
    </ligand>
</feature>
<dbReference type="RefSeq" id="WP_075433315.1">
    <property type="nucleotide sequence ID" value="NZ_CP013259.1"/>
</dbReference>
<comment type="similarity">
    <text evidence="4">Belongs to the anthranilate phosphoribosyltransferase family.</text>
</comment>
<feature type="binding site" evidence="4">
    <location>
        <position position="223"/>
    </location>
    <ligand>
        <name>Mg(2+)</name>
        <dbReference type="ChEBI" id="CHEBI:18420"/>
        <label>2</label>
    </ligand>
</feature>
<gene>
    <name evidence="4" type="primary">trpD</name>
    <name evidence="7" type="ORF">ATN01_01390</name>
</gene>
<keyword evidence="4" id="KW-0460">Magnesium</keyword>
<evidence type="ECO:0000259" key="5">
    <source>
        <dbReference type="Pfam" id="PF00591"/>
    </source>
</evidence>
<feature type="domain" description="Glycosyl transferase family 3" evidence="5">
    <location>
        <begin position="73"/>
        <end position="320"/>
    </location>
</feature>
<keyword evidence="2 4" id="KW-0808">Transferase</keyword>
<evidence type="ECO:0000313" key="7">
    <source>
        <dbReference type="EMBL" id="ANZ22494.1"/>
    </source>
</evidence>
<evidence type="ECO:0000313" key="8">
    <source>
        <dbReference type="Proteomes" id="UP000093070"/>
    </source>
</evidence>
<feature type="binding site" evidence="4">
    <location>
        <begin position="89"/>
        <end position="92"/>
    </location>
    <ligand>
        <name>5-phospho-alpha-D-ribose 1-diphosphate</name>
        <dbReference type="ChEBI" id="CHEBI:58017"/>
    </ligand>
</feature>
<feature type="binding site" evidence="4">
    <location>
        <position position="91"/>
    </location>
    <ligand>
        <name>Mg(2+)</name>
        <dbReference type="ChEBI" id="CHEBI:18420"/>
        <label>1</label>
    </ligand>
</feature>
<protein>
    <recommendedName>
        <fullName evidence="4">Anthranilate phosphoribosyltransferase</fullName>
        <ecNumber evidence="4">2.4.2.18</ecNumber>
    </recommendedName>
</protein>
<dbReference type="HAMAP" id="MF_00211">
    <property type="entry name" value="TrpD"/>
    <property type="match status" value="1"/>
</dbReference>
<evidence type="ECO:0000259" key="6">
    <source>
        <dbReference type="Pfam" id="PF02885"/>
    </source>
</evidence>
<evidence type="ECO:0000256" key="1">
    <source>
        <dbReference type="ARBA" id="ARBA00022676"/>
    </source>
</evidence>
<keyword evidence="4" id="KW-0028">Amino-acid biosynthesis</keyword>
<evidence type="ECO:0000256" key="3">
    <source>
        <dbReference type="ARBA" id="ARBA00022822"/>
    </source>
</evidence>
<dbReference type="AlphaFoldDB" id="A0A1B2H8F2"/>
<feature type="binding site" evidence="4">
    <location>
        <begin position="82"/>
        <end position="83"/>
    </location>
    <ligand>
        <name>5-phospho-alpha-D-ribose 1-diphosphate</name>
        <dbReference type="ChEBI" id="CHEBI:58017"/>
    </ligand>
</feature>
<comment type="subunit">
    <text evidence="4">Homodimer.</text>
</comment>
<dbReference type="Gene3D" id="3.40.1030.10">
    <property type="entry name" value="Nucleoside phosphorylase/phosphoribosyltransferase catalytic domain"/>
    <property type="match status" value="1"/>
</dbReference>
<keyword evidence="4" id="KW-0479">Metal-binding</keyword>
<dbReference type="SUPFAM" id="SSF52418">
    <property type="entry name" value="Nucleoside phosphorylase/phosphoribosyltransferase catalytic domain"/>
    <property type="match status" value="1"/>
</dbReference>
<feature type="domain" description="Glycosyl transferase family 3 N-terminal" evidence="6">
    <location>
        <begin position="3"/>
        <end position="60"/>
    </location>
</feature>
<name>A0A1B2H8F2_BUCDN</name>
<organism evidence="7 8">
    <name type="scientific">Buchnera aphidicola subsp. Diuraphis noxia</name>
    <dbReference type="NCBI Taxonomy" id="118101"/>
    <lineage>
        <taxon>Bacteria</taxon>
        <taxon>Pseudomonadati</taxon>
        <taxon>Pseudomonadota</taxon>
        <taxon>Gammaproteobacteria</taxon>
        <taxon>Enterobacterales</taxon>
        <taxon>Erwiniaceae</taxon>
        <taxon>Buchnera</taxon>
    </lineage>
</organism>
<dbReference type="GO" id="GO:0004048">
    <property type="term" value="F:anthranilate phosphoribosyltransferase activity"/>
    <property type="evidence" value="ECO:0007669"/>
    <property type="project" value="UniProtKB-UniRule"/>
</dbReference>
<dbReference type="EC" id="2.4.2.18" evidence="4"/>
<dbReference type="GO" id="GO:0000162">
    <property type="term" value="P:L-tryptophan biosynthetic process"/>
    <property type="evidence" value="ECO:0007669"/>
    <property type="project" value="UniProtKB-UniRule"/>
</dbReference>
<dbReference type="NCBIfam" id="TIGR01245">
    <property type="entry name" value="trpD"/>
    <property type="match status" value="1"/>
</dbReference>
<dbReference type="GO" id="GO:0000287">
    <property type="term" value="F:magnesium ion binding"/>
    <property type="evidence" value="ECO:0007669"/>
    <property type="project" value="UniProtKB-UniRule"/>
</dbReference>
<keyword evidence="1 4" id="KW-0328">Glycosyltransferase</keyword>
<comment type="pathway">
    <text evidence="4">Amino-acid biosynthesis; L-tryptophan biosynthesis; L-tryptophan from chorismate: step 2/5.</text>
</comment>
<dbReference type="SUPFAM" id="SSF47648">
    <property type="entry name" value="Nucleoside phosphorylase/phosphoribosyltransferase N-terminal domain"/>
    <property type="match status" value="1"/>
</dbReference>
<feature type="binding site" evidence="4">
    <location>
        <position position="79"/>
    </location>
    <ligand>
        <name>5-phospho-alpha-D-ribose 1-diphosphate</name>
        <dbReference type="ChEBI" id="CHEBI:58017"/>
    </ligand>
</feature>
<reference evidence="7 8" key="1">
    <citation type="submission" date="2015-11" db="EMBL/GenBank/DDBJ databases">
        <title>The complete genome of Buchnera aphidicola from Diuraphis noxia biotype SAM.</title>
        <authorList>
            <person name="Burger N.F.V."/>
            <person name="Oberholster A.-M."/>
        </authorList>
    </citation>
    <scope>NUCLEOTIDE SEQUENCE [LARGE SCALE GENOMIC DNA]</scope>
    <source>
        <strain evidence="7">SAM</strain>
    </source>
</reference>
<dbReference type="PANTHER" id="PTHR43285">
    <property type="entry name" value="ANTHRANILATE PHOSPHORIBOSYLTRANSFERASE"/>
    <property type="match status" value="1"/>
</dbReference>
<dbReference type="UniPathway" id="UPA00035">
    <property type="reaction ID" value="UER00041"/>
</dbReference>
<comment type="caution">
    <text evidence="4">Lacks conserved residue(s) required for the propagation of feature annotation.</text>
</comment>
<evidence type="ECO:0000256" key="4">
    <source>
        <dbReference type="HAMAP-Rule" id="MF_00211"/>
    </source>
</evidence>